<name>A0AAW8AQH3_KLEPN</name>
<dbReference type="RefSeq" id="WP_305202486.1">
    <property type="nucleotide sequence ID" value="NZ_JAUUIA010000680.1"/>
</dbReference>
<feature type="non-terminal residue" evidence="1">
    <location>
        <position position="86"/>
    </location>
</feature>
<sequence>AGKSGANSKFVTSVWFSNDGAKALDAATATGAETEHLLITYNATTVGSLGSRNVIQLFPRMRTKKAGEDAVSLAAAWTAGETGSID</sequence>
<dbReference type="EMBL" id="JAUUIA010000680">
    <property type="protein sequence ID" value="MDP0971382.1"/>
    <property type="molecule type" value="Genomic_DNA"/>
</dbReference>
<dbReference type="AlphaFoldDB" id="A0AAW8AQH3"/>
<dbReference type="Proteomes" id="UP001244490">
    <property type="component" value="Unassembled WGS sequence"/>
</dbReference>
<feature type="non-terminal residue" evidence="1">
    <location>
        <position position="1"/>
    </location>
</feature>
<proteinExistence type="predicted"/>
<accession>A0AAW8AQH3</accession>
<evidence type="ECO:0000313" key="1">
    <source>
        <dbReference type="EMBL" id="MDP0971382.1"/>
    </source>
</evidence>
<evidence type="ECO:0008006" key="3">
    <source>
        <dbReference type="Google" id="ProtNLM"/>
    </source>
</evidence>
<reference evidence="1" key="1">
    <citation type="submission" date="2023-07" db="EMBL/GenBank/DDBJ databases">
        <authorList>
            <person name="Peng Z."/>
        </authorList>
    </citation>
    <scope>NUCLEOTIDE SEQUENCE</scope>
    <source>
        <strain evidence="1">KP219</strain>
    </source>
</reference>
<dbReference type="Gene3D" id="3.30.700.10">
    <property type="entry name" value="Glycoprotein, Type 4 Pilin"/>
    <property type="match status" value="1"/>
</dbReference>
<evidence type="ECO:0000313" key="2">
    <source>
        <dbReference type="Proteomes" id="UP001244490"/>
    </source>
</evidence>
<gene>
    <name evidence="1" type="ORF">Q6294_31055</name>
</gene>
<organism evidence="1 2">
    <name type="scientific">Klebsiella pneumoniae</name>
    <dbReference type="NCBI Taxonomy" id="573"/>
    <lineage>
        <taxon>Bacteria</taxon>
        <taxon>Pseudomonadati</taxon>
        <taxon>Pseudomonadota</taxon>
        <taxon>Gammaproteobacteria</taxon>
        <taxon>Enterobacterales</taxon>
        <taxon>Enterobacteriaceae</taxon>
        <taxon>Klebsiella/Raoultella group</taxon>
        <taxon>Klebsiella</taxon>
        <taxon>Klebsiella pneumoniae complex</taxon>
    </lineage>
</organism>
<protein>
    <recommendedName>
        <fullName evidence="3">Phage tail protein</fullName>
    </recommendedName>
</protein>
<comment type="caution">
    <text evidence="1">The sequence shown here is derived from an EMBL/GenBank/DDBJ whole genome shotgun (WGS) entry which is preliminary data.</text>
</comment>